<reference evidence="2 3" key="1">
    <citation type="submission" date="2019-12" db="EMBL/GenBank/DDBJ databases">
        <title>A genome sequence resource for the geographically widespread anthracnose pathogen Colletotrichum asianum.</title>
        <authorList>
            <person name="Meng Y."/>
        </authorList>
    </citation>
    <scope>NUCLEOTIDE SEQUENCE [LARGE SCALE GENOMIC DNA]</scope>
    <source>
        <strain evidence="2 3">ICMP 18580</strain>
    </source>
</reference>
<name>A0A8H3WUT7_9PEZI</name>
<comment type="caution">
    <text evidence="2">The sequence shown here is derived from an EMBL/GenBank/DDBJ whole genome shotgun (WGS) entry which is preliminary data.</text>
</comment>
<keyword evidence="3" id="KW-1185">Reference proteome</keyword>
<organism evidence="2 3">
    <name type="scientific">Colletotrichum asianum</name>
    <dbReference type="NCBI Taxonomy" id="702518"/>
    <lineage>
        <taxon>Eukaryota</taxon>
        <taxon>Fungi</taxon>
        <taxon>Dikarya</taxon>
        <taxon>Ascomycota</taxon>
        <taxon>Pezizomycotina</taxon>
        <taxon>Sordariomycetes</taxon>
        <taxon>Hypocreomycetidae</taxon>
        <taxon>Glomerellales</taxon>
        <taxon>Glomerellaceae</taxon>
        <taxon>Colletotrichum</taxon>
        <taxon>Colletotrichum gloeosporioides species complex</taxon>
    </lineage>
</organism>
<sequence length="61" mass="6552">MDSWAGGMYRPSSSDRRYVCNPYTHPLSSACKEYDSVATIIPFAMFAAAAAVVAFLSLAVS</sequence>
<evidence type="ECO:0000313" key="3">
    <source>
        <dbReference type="Proteomes" id="UP000434172"/>
    </source>
</evidence>
<dbReference type="AlphaFoldDB" id="A0A8H3WUT7"/>
<proteinExistence type="predicted"/>
<accession>A0A8H3WUT7</accession>
<dbReference type="EMBL" id="WOWK01000003">
    <property type="protein sequence ID" value="KAF0331533.1"/>
    <property type="molecule type" value="Genomic_DNA"/>
</dbReference>
<gene>
    <name evidence="2" type="ORF">GQ607_001279</name>
</gene>
<protein>
    <submittedName>
        <fullName evidence="2">Uncharacterized protein</fullName>
    </submittedName>
</protein>
<evidence type="ECO:0000313" key="2">
    <source>
        <dbReference type="EMBL" id="KAF0331533.1"/>
    </source>
</evidence>
<keyword evidence="1" id="KW-1133">Transmembrane helix</keyword>
<evidence type="ECO:0000256" key="1">
    <source>
        <dbReference type="SAM" id="Phobius"/>
    </source>
</evidence>
<feature type="transmembrane region" description="Helical" evidence="1">
    <location>
        <begin position="37"/>
        <end position="60"/>
    </location>
</feature>
<keyword evidence="1" id="KW-0812">Transmembrane</keyword>
<keyword evidence="1" id="KW-0472">Membrane</keyword>
<dbReference type="Proteomes" id="UP000434172">
    <property type="component" value="Unassembled WGS sequence"/>
</dbReference>